<dbReference type="Gene3D" id="2.60.40.2540">
    <property type="match status" value="1"/>
</dbReference>
<dbReference type="AlphaFoldDB" id="A0AA37T764"/>
<evidence type="ECO:0000259" key="5">
    <source>
        <dbReference type="PROSITE" id="PS51123"/>
    </source>
</evidence>
<dbReference type="SUPFAM" id="SSF103088">
    <property type="entry name" value="OmpA-like"/>
    <property type="match status" value="1"/>
</dbReference>
<comment type="subcellular location">
    <subcellularLocation>
        <location evidence="1">Cell outer membrane</location>
    </subcellularLocation>
</comment>
<keyword evidence="7" id="KW-1185">Reference proteome</keyword>
<dbReference type="Pfam" id="PF18393">
    <property type="entry name" value="MotY_N"/>
    <property type="match status" value="1"/>
</dbReference>
<dbReference type="PANTHER" id="PTHR30329:SF17">
    <property type="entry name" value="LIPOPROTEIN YFIB-RELATED"/>
    <property type="match status" value="1"/>
</dbReference>
<sequence length="300" mass="33918">MGIPYTPPIEDTEWLVEASIFECSLSQPIPDYGRAVFYHRAGEQLQFILDSHIQHMKTGRAQVKATSPLWKPEEEDQNLGYVDVLQGPEPIVLGNALSHKLMQELYVGNHIELRRRPWFDERSSVLVEVSTVNFRGAYRKYIDCLASLLPVNFDQIERTAIYFGSDGVELMPTEKRKLDNIVTYVDADPSVQSFYLDGHTDSVGTRVDNLDLAERRANAVKTYLTAAGVNPESIQTRWHGERYPIAVNSHRKGRAKNRRVTIRLTKEPLEPLKLLSPEKENKSTGNMLPGVSDKAGMPSP</sequence>
<dbReference type="GO" id="GO:0009279">
    <property type="term" value="C:cell outer membrane"/>
    <property type="evidence" value="ECO:0007669"/>
    <property type="project" value="UniProtKB-SubCell"/>
</dbReference>
<dbReference type="InterPro" id="IPR036737">
    <property type="entry name" value="OmpA-like_sf"/>
</dbReference>
<gene>
    <name evidence="6" type="ORF">GCM10007877_19780</name>
</gene>
<evidence type="ECO:0000313" key="6">
    <source>
        <dbReference type="EMBL" id="GLS26263.1"/>
    </source>
</evidence>
<dbReference type="InterPro" id="IPR050330">
    <property type="entry name" value="Bact_OuterMem_StrucFunc"/>
</dbReference>
<dbReference type="InterPro" id="IPR006665">
    <property type="entry name" value="OmpA-like"/>
</dbReference>
<accession>A0AA37T764</accession>
<name>A0AA37T764_9GAMM</name>
<dbReference type="Proteomes" id="UP001156870">
    <property type="component" value="Unassembled WGS sequence"/>
</dbReference>
<dbReference type="Pfam" id="PF00691">
    <property type="entry name" value="OmpA"/>
    <property type="match status" value="1"/>
</dbReference>
<evidence type="ECO:0000256" key="4">
    <source>
        <dbReference type="SAM" id="MobiDB-lite"/>
    </source>
</evidence>
<dbReference type="PANTHER" id="PTHR30329">
    <property type="entry name" value="STATOR ELEMENT OF FLAGELLAR MOTOR COMPLEX"/>
    <property type="match status" value="1"/>
</dbReference>
<reference evidence="6 7" key="1">
    <citation type="journal article" date="2014" name="Int. J. Syst. Evol. Microbiol.">
        <title>Complete genome sequence of Corynebacterium casei LMG S-19264T (=DSM 44701T), isolated from a smear-ripened cheese.</title>
        <authorList>
            <consortium name="US DOE Joint Genome Institute (JGI-PGF)"/>
            <person name="Walter F."/>
            <person name="Albersmeier A."/>
            <person name="Kalinowski J."/>
            <person name="Ruckert C."/>
        </authorList>
    </citation>
    <scope>NUCLEOTIDE SEQUENCE [LARGE SCALE GENOMIC DNA]</scope>
    <source>
        <strain evidence="6 7">NBRC 110095</strain>
    </source>
</reference>
<evidence type="ECO:0000256" key="1">
    <source>
        <dbReference type="ARBA" id="ARBA00004442"/>
    </source>
</evidence>
<proteinExistence type="predicted"/>
<organism evidence="6 7">
    <name type="scientific">Marinibactrum halimedae</name>
    <dbReference type="NCBI Taxonomy" id="1444977"/>
    <lineage>
        <taxon>Bacteria</taxon>
        <taxon>Pseudomonadati</taxon>
        <taxon>Pseudomonadota</taxon>
        <taxon>Gammaproteobacteria</taxon>
        <taxon>Cellvibrionales</taxon>
        <taxon>Cellvibrionaceae</taxon>
        <taxon>Marinibactrum</taxon>
    </lineage>
</organism>
<dbReference type="CDD" id="cd07185">
    <property type="entry name" value="OmpA_C-like"/>
    <property type="match status" value="1"/>
</dbReference>
<feature type="compositionally biased region" description="Basic and acidic residues" evidence="4">
    <location>
        <begin position="270"/>
        <end position="282"/>
    </location>
</feature>
<dbReference type="InterPro" id="IPR041544">
    <property type="entry name" value="MotY_N"/>
</dbReference>
<dbReference type="PROSITE" id="PS51123">
    <property type="entry name" value="OMPA_2"/>
    <property type="match status" value="1"/>
</dbReference>
<evidence type="ECO:0000256" key="3">
    <source>
        <dbReference type="PROSITE-ProRule" id="PRU00473"/>
    </source>
</evidence>
<comment type="caution">
    <text evidence="6">The sequence shown here is derived from an EMBL/GenBank/DDBJ whole genome shotgun (WGS) entry which is preliminary data.</text>
</comment>
<feature type="region of interest" description="Disordered" evidence="4">
    <location>
        <begin position="270"/>
        <end position="300"/>
    </location>
</feature>
<dbReference type="PRINTS" id="PR01021">
    <property type="entry name" value="OMPADOMAIN"/>
</dbReference>
<evidence type="ECO:0000256" key="2">
    <source>
        <dbReference type="ARBA" id="ARBA00023136"/>
    </source>
</evidence>
<dbReference type="EMBL" id="BSPD01000042">
    <property type="protein sequence ID" value="GLS26263.1"/>
    <property type="molecule type" value="Genomic_DNA"/>
</dbReference>
<feature type="domain" description="OmpA-like" evidence="5">
    <location>
        <begin position="151"/>
        <end position="268"/>
    </location>
</feature>
<dbReference type="PRINTS" id="PR01023">
    <property type="entry name" value="NAFLGMOTY"/>
</dbReference>
<protein>
    <recommendedName>
        <fullName evidence="5">OmpA-like domain-containing protein</fullName>
    </recommendedName>
</protein>
<keyword evidence="2 3" id="KW-0472">Membrane</keyword>
<dbReference type="Gene3D" id="3.30.1330.60">
    <property type="entry name" value="OmpA-like domain"/>
    <property type="match status" value="1"/>
</dbReference>
<evidence type="ECO:0000313" key="7">
    <source>
        <dbReference type="Proteomes" id="UP001156870"/>
    </source>
</evidence>
<dbReference type="InterPro" id="IPR006664">
    <property type="entry name" value="OMP_bac"/>
</dbReference>